<organism evidence="3 4">
    <name type="scientific">Larkinella terrae</name>
    <dbReference type="NCBI Taxonomy" id="2025311"/>
    <lineage>
        <taxon>Bacteria</taxon>
        <taxon>Pseudomonadati</taxon>
        <taxon>Bacteroidota</taxon>
        <taxon>Cytophagia</taxon>
        <taxon>Cytophagales</taxon>
        <taxon>Spirosomataceae</taxon>
        <taxon>Larkinella</taxon>
    </lineage>
</organism>
<dbReference type="AlphaFoldDB" id="A0A7K0EJX1"/>
<dbReference type="EMBL" id="WJXZ01000006">
    <property type="protein sequence ID" value="MRS62107.1"/>
    <property type="molecule type" value="Genomic_DNA"/>
</dbReference>
<evidence type="ECO:0000313" key="3">
    <source>
        <dbReference type="EMBL" id="MRS62107.1"/>
    </source>
</evidence>
<keyword evidence="4" id="KW-1185">Reference proteome</keyword>
<proteinExistence type="predicted"/>
<comment type="caution">
    <text evidence="3">The sequence shown here is derived from an EMBL/GenBank/DDBJ whole genome shotgun (WGS) entry which is preliminary data.</text>
</comment>
<name>A0A7K0EJX1_9BACT</name>
<keyword evidence="2" id="KW-0812">Transmembrane</keyword>
<keyword evidence="2" id="KW-1133">Transmembrane helix</keyword>
<dbReference type="InterPro" id="IPR007251">
    <property type="entry name" value="Iron_permease_Fet4"/>
</dbReference>
<protein>
    <submittedName>
        <fullName evidence="3">Low affinity iron permease family protein</fullName>
    </submittedName>
</protein>
<dbReference type="GO" id="GO:0055085">
    <property type="term" value="P:transmembrane transport"/>
    <property type="evidence" value="ECO:0007669"/>
    <property type="project" value="InterPro"/>
</dbReference>
<evidence type="ECO:0000313" key="4">
    <source>
        <dbReference type="Proteomes" id="UP000441754"/>
    </source>
</evidence>
<sequence>METQTDSSNNLPKKPFFERFSLAVAKATGSSWAFILALATVIIWAILGPVFHYSEDWQLVINTGTTIVTFLMVFVIQKAQNKESLSVQLKLNELIAATKGASNRLVASENLSEEELAILYEHYCAMAELTKKTSDLRKSHSVEEAIEKTEKKLEKEPAGNRKSK</sequence>
<dbReference type="Pfam" id="PF04120">
    <property type="entry name" value="Iron_permease"/>
    <property type="match status" value="1"/>
</dbReference>
<feature type="region of interest" description="Disordered" evidence="1">
    <location>
        <begin position="134"/>
        <end position="164"/>
    </location>
</feature>
<dbReference type="Proteomes" id="UP000441754">
    <property type="component" value="Unassembled WGS sequence"/>
</dbReference>
<evidence type="ECO:0000256" key="1">
    <source>
        <dbReference type="SAM" id="MobiDB-lite"/>
    </source>
</evidence>
<accession>A0A7K0EJX1</accession>
<dbReference type="RefSeq" id="WP_154175481.1">
    <property type="nucleotide sequence ID" value="NZ_WJXZ01000006.1"/>
</dbReference>
<evidence type="ECO:0000256" key="2">
    <source>
        <dbReference type="SAM" id="Phobius"/>
    </source>
</evidence>
<gene>
    <name evidence="3" type="ORF">GJJ30_12470</name>
</gene>
<dbReference type="OrthoDB" id="119761at2"/>
<keyword evidence="2" id="KW-0472">Membrane</keyword>
<feature type="transmembrane region" description="Helical" evidence="2">
    <location>
        <begin position="59"/>
        <end position="76"/>
    </location>
</feature>
<feature type="transmembrane region" description="Helical" evidence="2">
    <location>
        <begin position="20"/>
        <end position="47"/>
    </location>
</feature>
<reference evidence="3 4" key="1">
    <citation type="journal article" date="2018" name="Antonie Van Leeuwenhoek">
        <title>Larkinella terrae sp. nov., isolated from soil on Jeju Island, South Korea.</title>
        <authorList>
            <person name="Ten L.N."/>
            <person name="Jeon J."/>
            <person name="Park S.J."/>
            <person name="Park S."/>
            <person name="Lee S.Y."/>
            <person name="Kim M.K."/>
            <person name="Jung H.Y."/>
        </authorList>
    </citation>
    <scope>NUCLEOTIDE SEQUENCE [LARGE SCALE GENOMIC DNA]</scope>
    <source>
        <strain evidence="3 4">KCTC 52001</strain>
    </source>
</reference>